<name>A0AAW5GDX5_9GAMM</name>
<dbReference type="PROSITE" id="PS51979">
    <property type="entry name" value="YEBF_CMI"/>
    <property type="match status" value="1"/>
</dbReference>
<dbReference type="InterPro" id="IPR038703">
    <property type="entry name" value="YebF/Cmi_sf"/>
</dbReference>
<feature type="signal peptide" evidence="3">
    <location>
        <begin position="1"/>
        <end position="19"/>
    </location>
</feature>
<dbReference type="InterPro" id="IPR025603">
    <property type="entry name" value="YebF/ColM_immunity"/>
</dbReference>
<dbReference type="EMBL" id="SGPY01000005">
    <property type="protein sequence ID" value="MCL6369015.1"/>
    <property type="molecule type" value="Genomic_DNA"/>
</dbReference>
<feature type="chain" id="PRO_5043588229" evidence="3">
    <location>
        <begin position="20"/>
        <end position="119"/>
    </location>
</feature>
<sequence>MGWKTKTVCCVLAAASALAGYDYYLRHSGPSCLEVTYEQAVDHVKNDLLTNRIPRWAKFQPENLGTATPVIAFDKADSSTLSNPEIYLLAFTVSGPQKAHSLFAMYECKTGSVEYASKD</sequence>
<evidence type="ECO:0000313" key="7">
    <source>
        <dbReference type="Proteomes" id="UP001057360"/>
    </source>
</evidence>
<proteinExistence type="predicted"/>
<keyword evidence="6" id="KW-1185">Reference proteome</keyword>
<evidence type="ECO:0000256" key="3">
    <source>
        <dbReference type="SAM" id="SignalP"/>
    </source>
</evidence>
<evidence type="ECO:0000313" key="5">
    <source>
        <dbReference type="EMBL" id="MCL6369015.1"/>
    </source>
</evidence>
<evidence type="ECO:0000256" key="2">
    <source>
        <dbReference type="PROSITE-ProRule" id="PRU01323"/>
    </source>
</evidence>
<dbReference type="Proteomes" id="UP001057360">
    <property type="component" value="Unassembled WGS sequence"/>
</dbReference>
<dbReference type="Gene3D" id="3.10.450.300">
    <property type="entry name" value="YebF/Colicin-M immunity protein"/>
    <property type="match status" value="1"/>
</dbReference>
<dbReference type="Pfam" id="PF13995">
    <property type="entry name" value="YebF"/>
    <property type="match status" value="1"/>
</dbReference>
<evidence type="ECO:0000256" key="1">
    <source>
        <dbReference type="ARBA" id="ARBA00023157"/>
    </source>
</evidence>
<organism evidence="5 7">
    <name type="scientific">Pectobacterium polaris</name>
    <dbReference type="NCBI Taxonomy" id="2042057"/>
    <lineage>
        <taxon>Bacteria</taxon>
        <taxon>Pseudomonadati</taxon>
        <taxon>Pseudomonadota</taxon>
        <taxon>Gammaproteobacteria</taxon>
        <taxon>Enterobacterales</taxon>
        <taxon>Pectobacteriaceae</taxon>
        <taxon>Pectobacterium</taxon>
    </lineage>
</organism>
<dbReference type="RefSeq" id="WP_249682733.1">
    <property type="nucleotide sequence ID" value="NZ_JAWQQE010000003.1"/>
</dbReference>
<protein>
    <submittedName>
        <fullName evidence="5">Uncharacterized protein</fullName>
    </submittedName>
</protein>
<dbReference type="Proteomes" id="UP001055618">
    <property type="component" value="Unassembled WGS sequence"/>
</dbReference>
<evidence type="ECO:0000313" key="6">
    <source>
        <dbReference type="Proteomes" id="UP001055618"/>
    </source>
</evidence>
<dbReference type="AlphaFoldDB" id="A0AAW5GDX5"/>
<comment type="caution">
    <text evidence="5">The sequence shown here is derived from an EMBL/GenBank/DDBJ whole genome shotgun (WGS) entry which is preliminary data.</text>
</comment>
<dbReference type="EMBL" id="SGPX01000005">
    <property type="protein sequence ID" value="MCL6351617.1"/>
    <property type="molecule type" value="Genomic_DNA"/>
</dbReference>
<gene>
    <name evidence="4" type="ORF">EXT50_10595</name>
    <name evidence="5" type="ORF">EXT53_10595</name>
</gene>
<evidence type="ECO:0000313" key="4">
    <source>
        <dbReference type="EMBL" id="MCL6351617.1"/>
    </source>
</evidence>
<comment type="caution">
    <text evidence="2">Lacks conserved residue(s) required for the propagation of feature annotation.</text>
</comment>
<keyword evidence="1" id="KW-1015">Disulfide bond</keyword>
<accession>A0AAW5GDX5</accession>
<reference evidence="5" key="1">
    <citation type="submission" date="2019-02" db="EMBL/GenBank/DDBJ databases">
        <title>New Zealand Erwinia strains with phe-tRNA free attachment sites.</title>
        <authorList>
            <person name="Nunes-Leite L."/>
            <person name="Pitman A.R."/>
        </authorList>
    </citation>
    <scope>NUCLEOTIDE SEQUENCE</scope>
    <source>
        <strain evidence="5">Ec-140</strain>
        <strain evidence="4">Ec-143</strain>
    </source>
</reference>
<keyword evidence="3" id="KW-0732">Signal</keyword>